<dbReference type="GO" id="GO:0004672">
    <property type="term" value="F:protein kinase activity"/>
    <property type="evidence" value="ECO:0007669"/>
    <property type="project" value="InterPro"/>
</dbReference>
<evidence type="ECO:0000256" key="1">
    <source>
        <dbReference type="ARBA" id="ARBA00009670"/>
    </source>
</evidence>
<feature type="region of interest" description="Disordered" evidence="2">
    <location>
        <begin position="1"/>
        <end position="33"/>
    </location>
</feature>
<dbReference type="Proteomes" id="UP000034681">
    <property type="component" value="Unassembled WGS sequence"/>
</dbReference>
<comment type="caution">
    <text evidence="5">The sequence shown here is derived from an EMBL/GenBank/DDBJ whole genome shotgun (WGS) entry which is preliminary data.</text>
</comment>
<dbReference type="EMBL" id="AJTX02000006">
    <property type="protein sequence ID" value="KKI98877.1"/>
    <property type="molecule type" value="Genomic_DNA"/>
</dbReference>
<dbReference type="SUPFAM" id="SSF56112">
    <property type="entry name" value="Protein kinase-like (PK-like)"/>
    <property type="match status" value="1"/>
</dbReference>
<keyword evidence="3" id="KW-0812">Transmembrane</keyword>
<dbReference type="PROSITE" id="PS50011">
    <property type="entry name" value="PROTEIN_KINASE_DOM"/>
    <property type="match status" value="1"/>
</dbReference>
<protein>
    <recommendedName>
        <fullName evidence="4">Protein kinase domain-containing protein</fullName>
    </recommendedName>
</protein>
<dbReference type="GO" id="GO:1901031">
    <property type="term" value="P:regulation of response to reactive oxygen species"/>
    <property type="evidence" value="ECO:0007669"/>
    <property type="project" value="TreeGrafter"/>
</dbReference>
<evidence type="ECO:0000313" key="6">
    <source>
        <dbReference type="Proteomes" id="UP000034681"/>
    </source>
</evidence>
<comment type="similarity">
    <text evidence="1">Belongs to the protein kinase superfamily. ADCK protein kinase family.</text>
</comment>
<feature type="transmembrane region" description="Helical" evidence="3">
    <location>
        <begin position="588"/>
        <end position="608"/>
    </location>
</feature>
<dbReference type="GO" id="GO:0005524">
    <property type="term" value="F:ATP binding"/>
    <property type="evidence" value="ECO:0007669"/>
    <property type="project" value="InterPro"/>
</dbReference>
<evidence type="ECO:0000256" key="2">
    <source>
        <dbReference type="SAM" id="MobiDB-lite"/>
    </source>
</evidence>
<dbReference type="eggNOG" id="COG0661">
    <property type="taxonomic scope" value="Bacteria"/>
</dbReference>
<feature type="domain" description="Protein kinase" evidence="4">
    <location>
        <begin position="188"/>
        <end position="559"/>
    </location>
</feature>
<evidence type="ECO:0000259" key="4">
    <source>
        <dbReference type="PROSITE" id="PS50011"/>
    </source>
</evidence>
<dbReference type="InterPro" id="IPR050154">
    <property type="entry name" value="UbiB_kinase"/>
</dbReference>
<reference evidence="5" key="1">
    <citation type="submission" date="2012-04" db="EMBL/GenBank/DDBJ databases">
        <authorList>
            <person name="Borisov I.G."/>
            <person name="Ivanikova N.V."/>
            <person name="Pinevich A.V."/>
        </authorList>
    </citation>
    <scope>NUCLEOTIDE SEQUENCE</scope>
    <source>
        <strain evidence="5">CALU 1027</strain>
    </source>
</reference>
<name>A0A0M2PUW9_PROHO</name>
<dbReference type="InterPro" id="IPR011009">
    <property type="entry name" value="Kinase-like_dom_sf"/>
</dbReference>
<evidence type="ECO:0000256" key="3">
    <source>
        <dbReference type="SAM" id="Phobius"/>
    </source>
</evidence>
<accession>A0A0M2PUW9</accession>
<proteinExistence type="inferred from homology"/>
<dbReference type="PANTHER" id="PTHR10566">
    <property type="entry name" value="CHAPERONE-ACTIVITY OF BC1 COMPLEX CABC1 -RELATED"/>
    <property type="match status" value="1"/>
</dbReference>
<keyword evidence="3" id="KW-0472">Membrane</keyword>
<evidence type="ECO:0000313" key="5">
    <source>
        <dbReference type="EMBL" id="KKI98877.1"/>
    </source>
</evidence>
<dbReference type="Pfam" id="PF03109">
    <property type="entry name" value="ABC1"/>
    <property type="match status" value="1"/>
</dbReference>
<dbReference type="InterPro" id="IPR004147">
    <property type="entry name" value="ABC1_dom"/>
</dbReference>
<keyword evidence="6" id="KW-1185">Reference proteome</keyword>
<dbReference type="CDD" id="cd05121">
    <property type="entry name" value="ABC1_ADCK3-like"/>
    <property type="match status" value="1"/>
</dbReference>
<dbReference type="GO" id="GO:0016020">
    <property type="term" value="C:membrane"/>
    <property type="evidence" value="ECO:0007669"/>
    <property type="project" value="GOC"/>
</dbReference>
<organism evidence="5 6">
    <name type="scientific">Prochlorothrix hollandica PCC 9006 = CALU 1027</name>
    <dbReference type="NCBI Taxonomy" id="317619"/>
    <lineage>
        <taxon>Bacteria</taxon>
        <taxon>Bacillati</taxon>
        <taxon>Cyanobacteriota</taxon>
        <taxon>Cyanophyceae</taxon>
        <taxon>Prochlorotrichales</taxon>
        <taxon>Prochlorotrichaceae</taxon>
        <taxon>Prochlorothrix</taxon>
    </lineage>
</organism>
<dbReference type="InterPro" id="IPR000719">
    <property type="entry name" value="Prot_kinase_dom"/>
</dbReference>
<sequence length="621" mass="70462">MAALAEEPITSDRSRLSSPMLPPPYSLAEAKSGADPLPNVTLSPPRFPSLPPATDRPGIAVTRHADSWSRGHYSKTTRFLRIWAFVLRFLAELWYNGKHWTYAGGFTPEKLIQRQRRQAIWIRETMLRLGPTFIKLGQFFSTRADIFPSHYVEELSQLQDRVPAFSYAQVEETLQKDLGKEILTLFSEFDPIPLAAASLGQVHRATLHTGESVVVKIQRPGLQRLFAIDLAILKGITHFFQRHPQWGRDRDWLGIYEECRRILWEEIDYINEGRNADTFRRNFRNRPWAKVPRIYWRYASHRVLTLEYLPGIKISDYEALDAAGLDRSLLARLNAKAYLHQILDDGLFHADPHPGNLAVSPDGALIFYDFGMMGRLRSDVRSKVLDTFFGVAQKDANRVIDALIDLEALVPTGDLSPVRRSIQYLLDNFMDKPLEAQSITAITEDLYDIAYDRPFRFPATFTFVMRAFTSLEGVGKGLDPHFNFLEVAQPFALDIMADGNSAYSNDFLGQLSRQAAQASNTAFGLPRRLEDTLGKLEQGDIRVRVRSSETERLLRQMTLTQMSTNYAVLSGSSLIASTLLITNGQVPLAVPLLLLTAVLGTAFVRLNLRLRRLDRFFKESD</sequence>
<gene>
    <name evidence="5" type="ORF">PROH_13590</name>
</gene>
<dbReference type="PANTHER" id="PTHR10566:SF113">
    <property type="entry name" value="PROTEIN ACTIVITY OF BC1 COMPLEX KINASE 7, CHLOROPLASTIC"/>
    <property type="match status" value="1"/>
</dbReference>
<keyword evidence="3" id="KW-1133">Transmembrane helix</keyword>
<dbReference type="GO" id="GO:0046467">
    <property type="term" value="P:membrane lipid biosynthetic process"/>
    <property type="evidence" value="ECO:0007669"/>
    <property type="project" value="TreeGrafter"/>
</dbReference>
<dbReference type="AlphaFoldDB" id="A0A0M2PUW9"/>